<accession>A0A455W6E4</accession>
<protein>
    <recommendedName>
        <fullName evidence="2">Restriction endonuclease</fullName>
    </recommendedName>
</protein>
<sequence length="216" mass="24378">MPNIEAENFSERMRAAVNLSWIMFSRKVGNGLVPINKEASMQLQYAYVLQQLLPLITFHDNESFEIELETGVQVNGRGREIDLLFKGAFGEQNYAIAIEMKCYRTLAASGGNRGATDIFMKDVYEDFYLLEQYVLSGIAQEGVSLVMNDLARLVNPKNKNAKCWDYDISHGANFGPINLTTPIGGKPVNISLEKTYSLNWVQYGNFWFMEAQGVHV</sequence>
<dbReference type="AlphaFoldDB" id="A0A455W6E4"/>
<organism evidence="1">
    <name type="scientific">Marinobacter nauticus</name>
    <name type="common">Marinobacter hydrocarbonoclasticus</name>
    <name type="synonym">Marinobacter aquaeolei</name>
    <dbReference type="NCBI Taxonomy" id="2743"/>
    <lineage>
        <taxon>Bacteria</taxon>
        <taxon>Pseudomonadati</taxon>
        <taxon>Pseudomonadota</taxon>
        <taxon>Gammaproteobacteria</taxon>
        <taxon>Pseudomonadales</taxon>
        <taxon>Marinobacteraceae</taxon>
        <taxon>Marinobacter</taxon>
    </lineage>
</organism>
<proteinExistence type="predicted"/>
<reference evidence="1" key="1">
    <citation type="submission" date="2019-03" db="EMBL/GenBank/DDBJ databases">
        <title>Whole genome analysis of nitrate-reducing bacteria Marinobacter hydrocarbonoclasticus YB03.</title>
        <authorList>
            <person name="Azam A.H."/>
            <person name="Yuk S.R."/>
            <person name="Kamarisima K."/>
            <person name="Miyanaga K."/>
            <person name="Tanji Y."/>
        </authorList>
    </citation>
    <scope>NUCLEOTIDE SEQUENCE</scope>
    <source>
        <strain evidence="1">YB03</strain>
    </source>
</reference>
<evidence type="ECO:0000313" key="1">
    <source>
        <dbReference type="EMBL" id="BBJ02155.1"/>
    </source>
</evidence>
<name>A0A455W6E4_MARNT</name>
<dbReference type="EMBL" id="AP019537">
    <property type="protein sequence ID" value="BBJ02155.1"/>
    <property type="molecule type" value="Genomic_DNA"/>
</dbReference>
<evidence type="ECO:0008006" key="2">
    <source>
        <dbReference type="Google" id="ProtNLM"/>
    </source>
</evidence>
<gene>
    <name evidence="1" type="ORF">YBY_00030</name>
</gene>